<dbReference type="InterPro" id="IPR014440">
    <property type="entry name" value="HCCAis_GSTk"/>
</dbReference>
<dbReference type="Gene3D" id="3.40.30.10">
    <property type="entry name" value="Glutaredoxin"/>
    <property type="match status" value="1"/>
</dbReference>
<dbReference type="PIRSF" id="PIRSF006386">
    <property type="entry name" value="HCCAis_GSTk"/>
    <property type="match status" value="1"/>
</dbReference>
<evidence type="ECO:0000256" key="3">
    <source>
        <dbReference type="ARBA" id="ARBA00047960"/>
    </source>
</evidence>
<proteinExistence type="inferred from homology"/>
<comment type="catalytic activity">
    <reaction evidence="3 4">
        <text>RX + glutathione = an S-substituted glutathione + a halide anion + H(+)</text>
        <dbReference type="Rhea" id="RHEA:16437"/>
        <dbReference type="ChEBI" id="CHEBI:15378"/>
        <dbReference type="ChEBI" id="CHEBI:16042"/>
        <dbReference type="ChEBI" id="CHEBI:17792"/>
        <dbReference type="ChEBI" id="CHEBI:57925"/>
        <dbReference type="ChEBI" id="CHEBI:90779"/>
        <dbReference type="EC" id="2.5.1.18"/>
    </reaction>
</comment>
<dbReference type="SUPFAM" id="SSF52833">
    <property type="entry name" value="Thioredoxin-like"/>
    <property type="match status" value="1"/>
</dbReference>
<dbReference type="EMBL" id="DS027054">
    <property type="protein sequence ID" value="EAW10254.1"/>
    <property type="molecule type" value="Genomic_DNA"/>
</dbReference>
<evidence type="ECO:0000256" key="2">
    <source>
        <dbReference type="ARBA" id="ARBA00022679"/>
    </source>
</evidence>
<comment type="similarity">
    <text evidence="1 4">Belongs to the GST superfamily. Kappa family.</text>
</comment>
<dbReference type="GO" id="GO:0004602">
    <property type="term" value="F:glutathione peroxidase activity"/>
    <property type="evidence" value="ECO:0007669"/>
    <property type="project" value="InterPro"/>
</dbReference>
<evidence type="ECO:0000259" key="6">
    <source>
        <dbReference type="Pfam" id="PF01323"/>
    </source>
</evidence>
<protein>
    <recommendedName>
        <fullName evidence="4">Glutathione S-transferase kappa</fullName>
        <ecNumber evidence="4">2.5.1.18</ecNumber>
    </recommendedName>
</protein>
<dbReference type="InterPro" id="IPR001853">
    <property type="entry name" value="DSBA-like_thioredoxin_dom"/>
</dbReference>
<dbReference type="GO" id="GO:0005777">
    <property type="term" value="C:peroxisome"/>
    <property type="evidence" value="ECO:0007669"/>
    <property type="project" value="TreeGrafter"/>
</dbReference>
<evidence type="ECO:0000313" key="7">
    <source>
        <dbReference type="EMBL" id="EAW10254.1"/>
    </source>
</evidence>
<dbReference type="Proteomes" id="UP000006701">
    <property type="component" value="Unassembled WGS sequence"/>
</dbReference>
<dbReference type="PANTHER" id="PTHR42943:SF2">
    <property type="entry name" value="GLUTATHIONE S-TRANSFERASE KAPPA 1"/>
    <property type="match status" value="1"/>
</dbReference>
<dbReference type="KEGG" id="act:ACLA_047230"/>
<sequence>MAAPKITLYFDIVSPFGYIAFHVLRNSAAFSLCNINYVPIFLGGLMKACDNTPPISIKNKAQWINRERRRWAHYFSVPIVERTPEGFPPLTLTVQRALCAVSQQTPNKLIPTIEALYHSFWVNGNAKIGQPEGFGPVLEKVLGREGAEEVLQAVNDQKVKALLTANTEQAFEGGAFGLPWFECTNGKGETESFFGVDHIGQVVDFLGLNRRLEKGPRAQL</sequence>
<accession>A1CH99</accession>
<feature type="active site" description="Nucleophile" evidence="5">
    <location>
        <position position="14"/>
    </location>
</feature>
<dbReference type="GO" id="GO:0016853">
    <property type="term" value="F:isomerase activity"/>
    <property type="evidence" value="ECO:0007669"/>
    <property type="project" value="UniProtKB-KW"/>
</dbReference>
<dbReference type="EC" id="2.5.1.18" evidence="4"/>
<evidence type="ECO:0000256" key="1">
    <source>
        <dbReference type="ARBA" id="ARBA00006494"/>
    </source>
</evidence>
<keyword evidence="7" id="KW-0413">Isomerase</keyword>
<dbReference type="VEuPathDB" id="FungiDB:ACLA_047230"/>
<dbReference type="RefSeq" id="XP_001271680.1">
    <property type="nucleotide sequence ID" value="XM_001271679.1"/>
</dbReference>
<evidence type="ECO:0000256" key="4">
    <source>
        <dbReference type="PIRNR" id="PIRNR006386"/>
    </source>
</evidence>
<dbReference type="PANTHER" id="PTHR42943">
    <property type="entry name" value="GLUTATHIONE S-TRANSFERASE KAPPA"/>
    <property type="match status" value="1"/>
</dbReference>
<reference evidence="7 8" key="1">
    <citation type="journal article" date="2008" name="PLoS Genet.">
        <title>Genomic islands in the pathogenic filamentous fungus Aspergillus fumigatus.</title>
        <authorList>
            <person name="Fedorova N.D."/>
            <person name="Khaldi N."/>
            <person name="Joardar V.S."/>
            <person name="Maiti R."/>
            <person name="Amedeo P."/>
            <person name="Anderson M.J."/>
            <person name="Crabtree J."/>
            <person name="Silva J.C."/>
            <person name="Badger J.H."/>
            <person name="Albarraq A."/>
            <person name="Angiuoli S."/>
            <person name="Bussey H."/>
            <person name="Bowyer P."/>
            <person name="Cotty P.J."/>
            <person name="Dyer P.S."/>
            <person name="Egan A."/>
            <person name="Galens K."/>
            <person name="Fraser-Liggett C.M."/>
            <person name="Haas B.J."/>
            <person name="Inman J.M."/>
            <person name="Kent R."/>
            <person name="Lemieux S."/>
            <person name="Malavazi I."/>
            <person name="Orvis J."/>
            <person name="Roemer T."/>
            <person name="Ronning C.M."/>
            <person name="Sundaram J.P."/>
            <person name="Sutton G."/>
            <person name="Turner G."/>
            <person name="Venter J.C."/>
            <person name="White O.R."/>
            <person name="Whitty B.R."/>
            <person name="Youngman P."/>
            <person name="Wolfe K.H."/>
            <person name="Goldman G.H."/>
            <person name="Wortman J.R."/>
            <person name="Jiang B."/>
            <person name="Denning D.W."/>
            <person name="Nierman W.C."/>
        </authorList>
    </citation>
    <scope>NUCLEOTIDE SEQUENCE [LARGE SCALE GENOMIC DNA]</scope>
    <source>
        <strain evidence="8">ATCC 1007 / CBS 513.65 / DSM 816 / NCTC 3887 / NRRL 1</strain>
    </source>
</reference>
<evidence type="ECO:0000313" key="8">
    <source>
        <dbReference type="Proteomes" id="UP000006701"/>
    </source>
</evidence>
<dbReference type="eggNOG" id="ENOG502R0HS">
    <property type="taxonomic scope" value="Eukaryota"/>
</dbReference>
<name>A1CH99_ASPCL</name>
<dbReference type="CDD" id="cd03021">
    <property type="entry name" value="DsbA_GSTK"/>
    <property type="match status" value="1"/>
</dbReference>
<dbReference type="Pfam" id="PF01323">
    <property type="entry name" value="DSBA"/>
    <property type="match status" value="1"/>
</dbReference>
<feature type="domain" description="DSBA-like thioredoxin" evidence="6">
    <location>
        <begin position="6"/>
        <end position="206"/>
    </location>
</feature>
<keyword evidence="2 4" id="KW-0808">Transferase</keyword>
<dbReference type="STRING" id="344612.A1CH99"/>
<evidence type="ECO:0000256" key="5">
    <source>
        <dbReference type="PIRSR" id="PIRSR006386-1"/>
    </source>
</evidence>
<dbReference type="InterPro" id="IPR036249">
    <property type="entry name" value="Thioredoxin-like_sf"/>
</dbReference>
<dbReference type="FunFam" id="3.40.30.10:FF:000096">
    <property type="entry name" value="Glutathione S-transferase kappa"/>
    <property type="match status" value="1"/>
</dbReference>
<organism evidence="7 8">
    <name type="scientific">Aspergillus clavatus (strain ATCC 1007 / CBS 513.65 / DSM 816 / NCTC 3887 / NRRL 1 / QM 1276 / 107)</name>
    <dbReference type="NCBI Taxonomy" id="344612"/>
    <lineage>
        <taxon>Eukaryota</taxon>
        <taxon>Fungi</taxon>
        <taxon>Dikarya</taxon>
        <taxon>Ascomycota</taxon>
        <taxon>Pezizomycotina</taxon>
        <taxon>Eurotiomycetes</taxon>
        <taxon>Eurotiomycetidae</taxon>
        <taxon>Eurotiales</taxon>
        <taxon>Aspergillaceae</taxon>
        <taxon>Aspergillus</taxon>
        <taxon>Aspergillus subgen. Fumigati</taxon>
    </lineage>
</organism>
<dbReference type="GeneID" id="4704339"/>
<gene>
    <name evidence="7" type="ORF">ACLA_047230</name>
</gene>
<dbReference type="GO" id="GO:0004364">
    <property type="term" value="F:glutathione transferase activity"/>
    <property type="evidence" value="ECO:0007669"/>
    <property type="project" value="UniProtKB-UniRule"/>
</dbReference>
<keyword evidence="8" id="KW-1185">Reference proteome</keyword>
<dbReference type="AlphaFoldDB" id="A1CH99"/>
<dbReference type="InterPro" id="IPR044088">
    <property type="entry name" value="GSTK"/>
</dbReference>
<dbReference type="OMA" id="ECTNSKG"/>
<dbReference type="OrthoDB" id="4664297at2759"/>
<dbReference type="GO" id="GO:0006749">
    <property type="term" value="P:glutathione metabolic process"/>
    <property type="evidence" value="ECO:0007669"/>
    <property type="project" value="InterPro"/>
</dbReference>
<dbReference type="InterPro" id="IPR051924">
    <property type="entry name" value="GST_Kappa/NadH"/>
</dbReference>
<dbReference type="HOGENOM" id="CLU_069253_1_4_1"/>
<dbReference type="GO" id="GO:0005739">
    <property type="term" value="C:mitochondrion"/>
    <property type="evidence" value="ECO:0007669"/>
    <property type="project" value="TreeGrafter"/>
</dbReference>